<evidence type="ECO:0000313" key="2">
    <source>
        <dbReference type="EMBL" id="KAJ5389576.1"/>
    </source>
</evidence>
<evidence type="ECO:0000256" key="1">
    <source>
        <dbReference type="SAM" id="Phobius"/>
    </source>
</evidence>
<comment type="caution">
    <text evidence="2">The sequence shown here is derived from an EMBL/GenBank/DDBJ whole genome shotgun (WGS) entry which is preliminary data.</text>
</comment>
<dbReference type="EMBL" id="JAPZBS010000001">
    <property type="protein sequence ID" value="KAJ5389576.1"/>
    <property type="molecule type" value="Genomic_DNA"/>
</dbReference>
<sequence>MFTKRYSKTVDWSETYRAGSLGEWRSLYEVRAAFDFLLVIVLLGFLIAAILIRKRGMKRGIVLFVPLVMSLIAYTLSNFFSAIIDCIYLTDATVKLAIELVFILEDFTDLFALCTIMYLLYWIINHFQMRSTGRVSDGLHLFHGIIFGLLGVICVVELALYIGYTVTTYEYSKWSVPWHWVQCTRRLAFFVASLEIVIWAFCLVVRTSRNDRQAKPTALVFLLASFGFFAMNVMWAIITIQWDIIVYLGYIRTHPRWIYYFQIVFPYLCMVVIYLGMLLSCKQLASLEGVDGFDIQTPRVYPTTTYQNPYTNSLDVESRPMVRDPSQELLGAGSRPIHEAGVDHRFRL</sequence>
<feature type="transmembrane region" description="Helical" evidence="1">
    <location>
        <begin position="217"/>
        <end position="238"/>
    </location>
</feature>
<feature type="transmembrane region" description="Helical" evidence="1">
    <location>
        <begin position="110"/>
        <end position="127"/>
    </location>
</feature>
<keyword evidence="1" id="KW-0472">Membrane</keyword>
<keyword evidence="3" id="KW-1185">Reference proteome</keyword>
<feature type="transmembrane region" description="Helical" evidence="1">
    <location>
        <begin position="32"/>
        <end position="52"/>
    </location>
</feature>
<protein>
    <submittedName>
        <fullName evidence="2">Uncharacterized protein</fullName>
    </submittedName>
</protein>
<organism evidence="2 3">
    <name type="scientific">Penicillium cataractarum</name>
    <dbReference type="NCBI Taxonomy" id="2100454"/>
    <lineage>
        <taxon>Eukaryota</taxon>
        <taxon>Fungi</taxon>
        <taxon>Dikarya</taxon>
        <taxon>Ascomycota</taxon>
        <taxon>Pezizomycotina</taxon>
        <taxon>Eurotiomycetes</taxon>
        <taxon>Eurotiomycetidae</taxon>
        <taxon>Eurotiales</taxon>
        <taxon>Aspergillaceae</taxon>
        <taxon>Penicillium</taxon>
    </lineage>
</organism>
<gene>
    <name evidence="2" type="ORF">N7496_000644</name>
</gene>
<feature type="transmembrane region" description="Helical" evidence="1">
    <location>
        <begin position="139"/>
        <end position="167"/>
    </location>
</feature>
<evidence type="ECO:0000313" key="3">
    <source>
        <dbReference type="Proteomes" id="UP001147782"/>
    </source>
</evidence>
<reference evidence="2" key="1">
    <citation type="submission" date="2022-11" db="EMBL/GenBank/DDBJ databases">
        <authorList>
            <person name="Petersen C."/>
        </authorList>
    </citation>
    <scope>NUCLEOTIDE SEQUENCE</scope>
    <source>
        <strain evidence="2">IBT 29864</strain>
    </source>
</reference>
<proteinExistence type="predicted"/>
<dbReference type="RefSeq" id="XP_056560304.1">
    <property type="nucleotide sequence ID" value="XM_056693575.1"/>
</dbReference>
<accession>A0A9W9VUF8</accession>
<dbReference type="AlphaFoldDB" id="A0A9W9VUF8"/>
<feature type="transmembrane region" description="Helical" evidence="1">
    <location>
        <begin position="187"/>
        <end position="205"/>
    </location>
</feature>
<dbReference type="GeneID" id="81432752"/>
<feature type="transmembrane region" description="Helical" evidence="1">
    <location>
        <begin position="258"/>
        <end position="279"/>
    </location>
</feature>
<feature type="transmembrane region" description="Helical" evidence="1">
    <location>
        <begin position="64"/>
        <end position="90"/>
    </location>
</feature>
<keyword evidence="1" id="KW-0812">Transmembrane</keyword>
<dbReference type="Proteomes" id="UP001147782">
    <property type="component" value="Unassembled WGS sequence"/>
</dbReference>
<reference evidence="2" key="2">
    <citation type="journal article" date="2023" name="IMA Fungus">
        <title>Comparative genomic study of the Penicillium genus elucidates a diverse pangenome and 15 lateral gene transfer events.</title>
        <authorList>
            <person name="Petersen C."/>
            <person name="Sorensen T."/>
            <person name="Nielsen M.R."/>
            <person name="Sondergaard T.E."/>
            <person name="Sorensen J.L."/>
            <person name="Fitzpatrick D.A."/>
            <person name="Frisvad J.C."/>
            <person name="Nielsen K.L."/>
        </authorList>
    </citation>
    <scope>NUCLEOTIDE SEQUENCE</scope>
    <source>
        <strain evidence="2">IBT 29864</strain>
    </source>
</reference>
<keyword evidence="1" id="KW-1133">Transmembrane helix</keyword>
<name>A0A9W9VUF8_9EURO</name>
<dbReference type="OrthoDB" id="4365770at2759"/>